<accession>A0ABP7CXN3</accession>
<name>A0ABP7CXN3_9ACTN</name>
<keyword evidence="1" id="KW-0812">Transmembrane</keyword>
<keyword evidence="1" id="KW-1133">Transmembrane helix</keyword>
<gene>
    <name evidence="2" type="ORF">GCM10022204_09110</name>
</gene>
<keyword evidence="1" id="KW-0472">Membrane</keyword>
<keyword evidence="3" id="KW-1185">Reference proteome</keyword>
<dbReference type="EMBL" id="BAAAYX010000002">
    <property type="protein sequence ID" value="GAA3695497.1"/>
    <property type="molecule type" value="Genomic_DNA"/>
</dbReference>
<sequence length="129" mass="13844">MDKNLLTALGALTGLVSMAGMIRLIDGAGLASTFSWVFLLLAMVPWVAYAAWRARHGKLGRSGAAAVLAIDVIGLISVFVFTIGPVLALAASLAAFVVIWVHDWPPRRERGEDVFVRIEDLSGEPERVS</sequence>
<dbReference type="RefSeq" id="WP_344811079.1">
    <property type="nucleotide sequence ID" value="NZ_BAAAYX010000002.1"/>
</dbReference>
<reference evidence="3" key="1">
    <citation type="journal article" date="2019" name="Int. J. Syst. Evol. Microbiol.">
        <title>The Global Catalogue of Microorganisms (GCM) 10K type strain sequencing project: providing services to taxonomists for standard genome sequencing and annotation.</title>
        <authorList>
            <consortium name="The Broad Institute Genomics Platform"/>
            <consortium name="The Broad Institute Genome Sequencing Center for Infectious Disease"/>
            <person name="Wu L."/>
            <person name="Ma J."/>
        </authorList>
    </citation>
    <scope>NUCLEOTIDE SEQUENCE [LARGE SCALE GENOMIC DNA]</scope>
    <source>
        <strain evidence="3">JCM 16548</strain>
    </source>
</reference>
<protein>
    <submittedName>
        <fullName evidence="2">Uncharacterized protein</fullName>
    </submittedName>
</protein>
<feature type="transmembrane region" description="Helical" evidence="1">
    <location>
        <begin position="34"/>
        <end position="52"/>
    </location>
</feature>
<proteinExistence type="predicted"/>
<comment type="caution">
    <text evidence="2">The sequence shown here is derived from an EMBL/GenBank/DDBJ whole genome shotgun (WGS) entry which is preliminary data.</text>
</comment>
<evidence type="ECO:0000313" key="2">
    <source>
        <dbReference type="EMBL" id="GAA3695497.1"/>
    </source>
</evidence>
<organism evidence="2 3">
    <name type="scientific">Microlunatus aurantiacus</name>
    <dbReference type="NCBI Taxonomy" id="446786"/>
    <lineage>
        <taxon>Bacteria</taxon>
        <taxon>Bacillati</taxon>
        <taxon>Actinomycetota</taxon>
        <taxon>Actinomycetes</taxon>
        <taxon>Propionibacteriales</taxon>
        <taxon>Propionibacteriaceae</taxon>
        <taxon>Microlunatus</taxon>
    </lineage>
</organism>
<evidence type="ECO:0000313" key="3">
    <source>
        <dbReference type="Proteomes" id="UP001500051"/>
    </source>
</evidence>
<evidence type="ECO:0000256" key="1">
    <source>
        <dbReference type="SAM" id="Phobius"/>
    </source>
</evidence>
<dbReference type="Proteomes" id="UP001500051">
    <property type="component" value="Unassembled WGS sequence"/>
</dbReference>